<dbReference type="RefSeq" id="WP_206596126.1">
    <property type="nucleotide sequence ID" value="NZ_JAFKCS010000033.1"/>
</dbReference>
<protein>
    <recommendedName>
        <fullName evidence="5">Phage protein</fullName>
    </recommendedName>
</protein>
<comment type="caution">
    <text evidence="3">The sequence shown here is derived from an EMBL/GenBank/DDBJ whole genome shotgun (WGS) entry which is preliminary data.</text>
</comment>
<evidence type="ECO:0000313" key="4">
    <source>
        <dbReference type="Proteomes" id="UP000663992"/>
    </source>
</evidence>
<evidence type="ECO:0000313" key="3">
    <source>
        <dbReference type="EMBL" id="MBN7822175.1"/>
    </source>
</evidence>
<feature type="coiled-coil region" evidence="1">
    <location>
        <begin position="101"/>
        <end position="128"/>
    </location>
</feature>
<evidence type="ECO:0000256" key="1">
    <source>
        <dbReference type="SAM" id="Coils"/>
    </source>
</evidence>
<keyword evidence="4" id="KW-1185">Reference proteome</keyword>
<proteinExistence type="predicted"/>
<dbReference type="Proteomes" id="UP000663992">
    <property type="component" value="Unassembled WGS sequence"/>
</dbReference>
<evidence type="ECO:0000256" key="2">
    <source>
        <dbReference type="SAM" id="MobiDB-lite"/>
    </source>
</evidence>
<keyword evidence="1" id="KW-0175">Coiled coil</keyword>
<organism evidence="3 4">
    <name type="scientific">Bowmanella yangjiangensis</name>
    <dbReference type="NCBI Taxonomy" id="2811230"/>
    <lineage>
        <taxon>Bacteria</taxon>
        <taxon>Pseudomonadati</taxon>
        <taxon>Pseudomonadota</taxon>
        <taxon>Gammaproteobacteria</taxon>
        <taxon>Alteromonadales</taxon>
        <taxon>Alteromonadaceae</taxon>
        <taxon>Bowmanella</taxon>
    </lineage>
</organism>
<evidence type="ECO:0008006" key="5">
    <source>
        <dbReference type="Google" id="ProtNLM"/>
    </source>
</evidence>
<reference evidence="3 4" key="1">
    <citation type="submission" date="2021-03" db="EMBL/GenBank/DDBJ databases">
        <title>novel species isolated from a fishpond in China.</title>
        <authorList>
            <person name="Lu H."/>
            <person name="Cai Z."/>
        </authorList>
    </citation>
    <scope>NUCLEOTIDE SEQUENCE [LARGE SCALE GENOMIC DNA]</scope>
    <source>
        <strain evidence="3 4">Y57</strain>
    </source>
</reference>
<feature type="region of interest" description="Disordered" evidence="2">
    <location>
        <begin position="202"/>
        <end position="234"/>
    </location>
</feature>
<accession>A0ABS3D0R7</accession>
<sequence length="252" mass="27282">MFQLKQLFMQEEGGDGGNGGGGQGPEITPEIQALIDAQVSAAVGGLKAKNGELIGKLKEQGEKLKSFDGIDPDAVKTILQRFSDDEEAQLIAAGKIDEVLNKRTERMKSSYDRDLEAARQEATRHQSRTEKFASRVLKGEVIGAASEAGVHKFAMEDAMLAASRDFELDDEGNPIAKEGRFGKDGKPLTLKEWFSDMKETRPHWFPANASGSGSGPTGSDARPGTPRSQMTPKQKAAFITKHGKDAYFALPN</sequence>
<name>A0ABS3D0R7_9ALTE</name>
<gene>
    <name evidence="3" type="ORF">J0A65_20085</name>
</gene>
<dbReference type="EMBL" id="JAFKCS010000033">
    <property type="protein sequence ID" value="MBN7822175.1"/>
    <property type="molecule type" value="Genomic_DNA"/>
</dbReference>